<dbReference type="Proteomes" id="UP000716446">
    <property type="component" value="Unassembled WGS sequence"/>
</dbReference>
<keyword evidence="3" id="KW-1185">Reference proteome</keyword>
<proteinExistence type="predicted"/>
<reference evidence="2" key="1">
    <citation type="submission" date="2020-06" db="EMBL/GenBank/DDBJ databases">
        <authorList>
            <person name="Onetto C."/>
        </authorList>
    </citation>
    <scope>NUCLEOTIDE SEQUENCE</scope>
</reference>
<sequence>MSTQAPGFTTAPSDRDTPQQDRGLFHHEGKKHECHHYARMYGGQAASAMMFGFGATLGADAANTVVGDMKAGVGEF</sequence>
<evidence type="ECO:0000313" key="3">
    <source>
        <dbReference type="Proteomes" id="UP000716446"/>
    </source>
</evidence>
<dbReference type="AlphaFoldDB" id="A0A9N8K157"/>
<dbReference type="EMBL" id="CAIJEN010000017">
    <property type="protein sequence ID" value="CAD0096981.1"/>
    <property type="molecule type" value="Genomic_DNA"/>
</dbReference>
<organism evidence="2 3">
    <name type="scientific">Aureobasidium vineae</name>
    <dbReference type="NCBI Taxonomy" id="2773715"/>
    <lineage>
        <taxon>Eukaryota</taxon>
        <taxon>Fungi</taxon>
        <taxon>Dikarya</taxon>
        <taxon>Ascomycota</taxon>
        <taxon>Pezizomycotina</taxon>
        <taxon>Dothideomycetes</taxon>
        <taxon>Dothideomycetidae</taxon>
        <taxon>Dothideales</taxon>
        <taxon>Saccotheciaceae</taxon>
        <taxon>Aureobasidium</taxon>
    </lineage>
</organism>
<accession>A0A9N8K157</accession>
<name>A0A9N8K157_9PEZI</name>
<protein>
    <submittedName>
        <fullName evidence="2">Uncharacterized protein</fullName>
    </submittedName>
</protein>
<gene>
    <name evidence="2" type="ORF">AWRI4619_LOCUS9551</name>
</gene>
<comment type="caution">
    <text evidence="2">The sequence shown here is derived from an EMBL/GenBank/DDBJ whole genome shotgun (WGS) entry which is preliminary data.</text>
</comment>
<feature type="compositionally biased region" description="Basic and acidic residues" evidence="1">
    <location>
        <begin position="13"/>
        <end position="24"/>
    </location>
</feature>
<evidence type="ECO:0000256" key="1">
    <source>
        <dbReference type="SAM" id="MobiDB-lite"/>
    </source>
</evidence>
<feature type="compositionally biased region" description="Polar residues" evidence="1">
    <location>
        <begin position="1"/>
        <end position="12"/>
    </location>
</feature>
<evidence type="ECO:0000313" key="2">
    <source>
        <dbReference type="EMBL" id="CAD0096981.1"/>
    </source>
</evidence>
<feature type="region of interest" description="Disordered" evidence="1">
    <location>
        <begin position="1"/>
        <end position="24"/>
    </location>
</feature>